<evidence type="ECO:0000259" key="1">
    <source>
        <dbReference type="Pfam" id="PF04230"/>
    </source>
</evidence>
<feature type="domain" description="Polysaccharide pyruvyl transferase" evidence="1">
    <location>
        <begin position="25"/>
        <end position="321"/>
    </location>
</feature>
<dbReference type="PANTHER" id="PTHR36836:SF1">
    <property type="entry name" value="COLANIC ACID BIOSYNTHESIS PROTEIN WCAK"/>
    <property type="match status" value="1"/>
</dbReference>
<evidence type="ECO:0000313" key="2">
    <source>
        <dbReference type="EMBL" id="QOS28513.1"/>
    </source>
</evidence>
<dbReference type="Pfam" id="PF04230">
    <property type="entry name" value="PS_pyruv_trans"/>
    <property type="match status" value="1"/>
</dbReference>
<sequence length="384" mass="43582">MCIQSIMSLEKSRKFIKLSPINGNNKGDLIISLCIEGLLKELSIDVHSFDISFRDIDSYKKNVGKPSIRNRISFLLQTRFPWFFYQIKKMLFVFGGDFKKFESVVQSYDGVIIGGGNLLMSNMGCDYAYRTQKFLSSKYCKEGYVLCCGAGPFEFEQKKLIKNVLTFAKKVSVRDETSLKYFKSCDSGVNIIPDPVFCLSDFVIQEDKQLKRYIGVNVIANYFSKSELKKFADEIITLSQSKNMDIKIINTAFPNDEQQADELVNIISNSSEVRINVVNIGSEPQSVYDAYSDVKYFIGCRMHSIIFSLSLGIPALGFKWDDKVEGAFGEFFKYTEFQASDFTISKSDMDVVEKFSSISGLNIDEQVASIKERIKSDLASLFNE</sequence>
<dbReference type="AlphaFoldDB" id="A0A7M1WNA4"/>
<dbReference type="PANTHER" id="PTHR36836">
    <property type="entry name" value="COLANIC ACID BIOSYNTHESIS PROTEIN WCAK"/>
    <property type="match status" value="1"/>
</dbReference>
<reference evidence="2" key="1">
    <citation type="submission" date="2020-08" db="EMBL/GenBank/DDBJ databases">
        <title>Genetic structure, function and evolution of capsule biosynthesis loci in Vibrio parahaemolyticus.</title>
        <authorList>
            <person name="Li L."/>
            <person name="Bian S."/>
        </authorList>
    </citation>
    <scope>NUCLEOTIDE SEQUENCE</scope>
    <source>
        <strain evidence="2">VP387</strain>
    </source>
</reference>
<organism evidence="2">
    <name type="scientific">Vibrio parahaemolyticus</name>
    <dbReference type="NCBI Taxonomy" id="670"/>
    <lineage>
        <taxon>Bacteria</taxon>
        <taxon>Pseudomonadati</taxon>
        <taxon>Pseudomonadota</taxon>
        <taxon>Gammaproteobacteria</taxon>
        <taxon>Vibrionales</taxon>
        <taxon>Vibrionaceae</taxon>
        <taxon>Vibrio</taxon>
    </lineage>
</organism>
<dbReference type="InterPro" id="IPR007345">
    <property type="entry name" value="Polysacch_pyruvyl_Trfase"/>
</dbReference>
<gene>
    <name evidence="2" type="ORF">VP387_00013</name>
</gene>
<dbReference type="EMBL" id="MT898375">
    <property type="protein sequence ID" value="QOS28513.1"/>
    <property type="molecule type" value="Genomic_DNA"/>
</dbReference>
<accession>A0A7M1WNA4</accession>
<proteinExistence type="predicted"/>
<name>A0A7M1WNA4_VIBPH</name>
<protein>
    <recommendedName>
        <fullName evidence="1">Polysaccharide pyruvyl transferase domain-containing protein</fullName>
    </recommendedName>
</protein>